<keyword evidence="4" id="KW-1005">Bacterial flagellum biogenesis</keyword>
<dbReference type="Pfam" id="PF02561">
    <property type="entry name" value="FliS"/>
    <property type="match status" value="1"/>
</dbReference>
<protein>
    <submittedName>
        <fullName evidence="6">Flagellar export chaperone FliS</fullName>
    </submittedName>
</protein>
<dbReference type="Gene3D" id="1.20.120.340">
    <property type="entry name" value="Flagellar protein FliS"/>
    <property type="match status" value="1"/>
</dbReference>
<evidence type="ECO:0000256" key="1">
    <source>
        <dbReference type="ARBA" id="ARBA00004514"/>
    </source>
</evidence>
<dbReference type="InterPro" id="IPR003713">
    <property type="entry name" value="FliS"/>
</dbReference>
<accession>A0A2M7FZA3</accession>
<keyword evidence="6" id="KW-0969">Cilium</keyword>
<comment type="similarity">
    <text evidence="2">Belongs to the FliS family.</text>
</comment>
<keyword evidence="3" id="KW-0963">Cytoplasm</keyword>
<dbReference type="GO" id="GO:0071973">
    <property type="term" value="P:bacterial-type flagellum-dependent cell motility"/>
    <property type="evidence" value="ECO:0007669"/>
    <property type="project" value="TreeGrafter"/>
</dbReference>
<dbReference type="EMBL" id="PFFQ01000056">
    <property type="protein sequence ID" value="PIW14736.1"/>
    <property type="molecule type" value="Genomic_DNA"/>
</dbReference>
<keyword evidence="6" id="KW-0282">Flagellum</keyword>
<reference evidence="6 7" key="1">
    <citation type="submission" date="2017-09" db="EMBL/GenBank/DDBJ databases">
        <title>Depth-based differentiation of microbial function through sediment-hosted aquifers and enrichment of novel symbionts in the deep terrestrial subsurface.</title>
        <authorList>
            <person name="Probst A.J."/>
            <person name="Ladd B."/>
            <person name="Jarett J.K."/>
            <person name="Geller-Mcgrath D.E."/>
            <person name="Sieber C.M."/>
            <person name="Emerson J.B."/>
            <person name="Anantharaman K."/>
            <person name="Thomas B.C."/>
            <person name="Malmstrom R."/>
            <person name="Stieglmeier M."/>
            <person name="Klingl A."/>
            <person name="Woyke T."/>
            <person name="Ryan C.M."/>
            <person name="Banfield J.F."/>
        </authorList>
    </citation>
    <scope>NUCLEOTIDE SEQUENCE [LARGE SCALE GENOMIC DNA]</scope>
    <source>
        <strain evidence="6">CG17_big_fil_post_rev_8_21_14_2_50_48_46</strain>
    </source>
</reference>
<dbReference type="NCBIfam" id="TIGR00208">
    <property type="entry name" value="fliS"/>
    <property type="match status" value="1"/>
</dbReference>
<dbReference type="Proteomes" id="UP000231019">
    <property type="component" value="Unassembled WGS sequence"/>
</dbReference>
<dbReference type="InterPro" id="IPR036584">
    <property type="entry name" value="FliS_sf"/>
</dbReference>
<dbReference type="SUPFAM" id="SSF101116">
    <property type="entry name" value="Flagellar export chaperone FliS"/>
    <property type="match status" value="1"/>
</dbReference>
<dbReference type="GO" id="GO:0005829">
    <property type="term" value="C:cytosol"/>
    <property type="evidence" value="ECO:0007669"/>
    <property type="project" value="UniProtKB-SubCell"/>
</dbReference>
<dbReference type="CDD" id="cd16098">
    <property type="entry name" value="FliS"/>
    <property type="match status" value="1"/>
</dbReference>
<comment type="caution">
    <text evidence="6">The sequence shown here is derived from an EMBL/GenBank/DDBJ whole genome shotgun (WGS) entry which is preliminary data.</text>
</comment>
<dbReference type="GO" id="GO:0044780">
    <property type="term" value="P:bacterial-type flagellum assembly"/>
    <property type="evidence" value="ECO:0007669"/>
    <property type="project" value="InterPro"/>
</dbReference>
<name>A0A2M7FZA3_9BACT</name>
<gene>
    <name evidence="6" type="primary">fliS</name>
    <name evidence="6" type="ORF">COW36_20230</name>
</gene>
<evidence type="ECO:0000313" key="7">
    <source>
        <dbReference type="Proteomes" id="UP000231019"/>
    </source>
</evidence>
<dbReference type="PANTHER" id="PTHR34773:SF1">
    <property type="entry name" value="FLAGELLAR SECRETION CHAPERONE FLIS"/>
    <property type="match status" value="1"/>
</dbReference>
<dbReference type="AlphaFoldDB" id="A0A2M7FZA3"/>
<evidence type="ECO:0000256" key="4">
    <source>
        <dbReference type="ARBA" id="ARBA00022795"/>
    </source>
</evidence>
<evidence type="ECO:0000256" key="5">
    <source>
        <dbReference type="ARBA" id="ARBA00023186"/>
    </source>
</evidence>
<proteinExistence type="inferred from homology"/>
<keyword evidence="5" id="KW-0143">Chaperone</keyword>
<keyword evidence="6" id="KW-0966">Cell projection</keyword>
<organism evidence="6 7">
    <name type="scientific">bacterium (Candidatus Blackallbacteria) CG17_big_fil_post_rev_8_21_14_2_50_48_46</name>
    <dbReference type="NCBI Taxonomy" id="2014261"/>
    <lineage>
        <taxon>Bacteria</taxon>
        <taxon>Candidatus Blackallbacteria</taxon>
    </lineage>
</organism>
<evidence type="ECO:0000256" key="3">
    <source>
        <dbReference type="ARBA" id="ARBA00022490"/>
    </source>
</evidence>
<dbReference type="PANTHER" id="PTHR34773">
    <property type="entry name" value="FLAGELLAR SECRETION CHAPERONE FLIS"/>
    <property type="match status" value="1"/>
</dbReference>
<evidence type="ECO:0000256" key="2">
    <source>
        <dbReference type="ARBA" id="ARBA00008787"/>
    </source>
</evidence>
<comment type="subcellular location">
    <subcellularLocation>
        <location evidence="1">Cytoplasm</location>
        <location evidence="1">Cytosol</location>
    </subcellularLocation>
</comment>
<sequence>MTETETHQATHSATPMEQYKLAQIETATPERLLVMLYEGAIKFLNLAAQALDEEQLETSHRNILRAEAILLELMSVLDMEVGGELANNLFNLYDYMYRLLVKANIDHAPEPVREVISLLDNLRSAWDEVAGVVGQMRSEGKLDTEPRERHFAG</sequence>
<evidence type="ECO:0000313" key="6">
    <source>
        <dbReference type="EMBL" id="PIW14736.1"/>
    </source>
</evidence>